<comment type="similarity">
    <text evidence="1">Belongs to the UDP-glycosyltransferase family.</text>
</comment>
<dbReference type="PANTHER" id="PTHR11926">
    <property type="entry name" value="GLUCOSYL/GLUCURONOSYL TRANSFERASES"/>
    <property type="match status" value="1"/>
</dbReference>
<dbReference type="SUPFAM" id="SSF53756">
    <property type="entry name" value="UDP-Glycosyltransferase/glycogen phosphorylase"/>
    <property type="match status" value="2"/>
</dbReference>
<organism evidence="2 3">
    <name type="scientific">Buddleja alternifolia</name>
    <dbReference type="NCBI Taxonomy" id="168488"/>
    <lineage>
        <taxon>Eukaryota</taxon>
        <taxon>Viridiplantae</taxon>
        <taxon>Streptophyta</taxon>
        <taxon>Embryophyta</taxon>
        <taxon>Tracheophyta</taxon>
        <taxon>Spermatophyta</taxon>
        <taxon>Magnoliopsida</taxon>
        <taxon>eudicotyledons</taxon>
        <taxon>Gunneridae</taxon>
        <taxon>Pentapetalae</taxon>
        <taxon>asterids</taxon>
        <taxon>lamiids</taxon>
        <taxon>Lamiales</taxon>
        <taxon>Scrophulariaceae</taxon>
        <taxon>Buddlejeae</taxon>
        <taxon>Buddleja</taxon>
    </lineage>
</organism>
<evidence type="ECO:0000313" key="3">
    <source>
        <dbReference type="Proteomes" id="UP000826271"/>
    </source>
</evidence>
<dbReference type="AlphaFoldDB" id="A0AAV6XBM6"/>
<comment type="caution">
    <text evidence="2">The sequence shown here is derived from an EMBL/GenBank/DDBJ whole genome shotgun (WGS) entry which is preliminary data.</text>
</comment>
<dbReference type="PANTHER" id="PTHR11926:SF774">
    <property type="entry name" value="UDP-GLYCOSYLTRANSFERASE 85A1-RELATED"/>
    <property type="match status" value="1"/>
</dbReference>
<sequence length="219" mass="25193">MLLRAHQDAADINFFFEARKSSIDILYTTIFGGFPQDYDRILNFNEYWESILRDFPSGVDELVGKIIESHDDASLVPFLIADTFYSWPATIAKKYNILIVSFWTEPALVFSIDYHLDLLRANGHFPSKGVESISSKDLMSYLQAVDITTVIHQIVLKAFDQVTREEVAKKIKRLMSGETSNLLRHEMKKMRSTVQNALADDGSTQRNFDQFLKDLRDEL</sequence>
<dbReference type="GO" id="GO:0080043">
    <property type="term" value="F:quercetin 3-O-glucosyltransferase activity"/>
    <property type="evidence" value="ECO:0007669"/>
    <property type="project" value="TreeGrafter"/>
</dbReference>
<dbReference type="Gene3D" id="3.40.50.2000">
    <property type="entry name" value="Glycogen Phosphorylase B"/>
    <property type="match status" value="1"/>
</dbReference>
<accession>A0AAV6XBM6</accession>
<evidence type="ECO:0000256" key="1">
    <source>
        <dbReference type="ARBA" id="ARBA00009995"/>
    </source>
</evidence>
<protein>
    <submittedName>
        <fullName evidence="2">Uncharacterized protein</fullName>
    </submittedName>
</protein>
<dbReference type="Proteomes" id="UP000826271">
    <property type="component" value="Unassembled WGS sequence"/>
</dbReference>
<name>A0AAV6XBM6_9LAMI</name>
<keyword evidence="3" id="KW-1185">Reference proteome</keyword>
<evidence type="ECO:0000313" key="2">
    <source>
        <dbReference type="EMBL" id="KAG8376583.1"/>
    </source>
</evidence>
<dbReference type="EMBL" id="WHWC01000009">
    <property type="protein sequence ID" value="KAG8376583.1"/>
    <property type="molecule type" value="Genomic_DNA"/>
</dbReference>
<gene>
    <name evidence="2" type="ORF">BUALT_Bualt09G0078700</name>
</gene>
<proteinExistence type="inferred from homology"/>
<reference evidence="2" key="1">
    <citation type="submission" date="2019-10" db="EMBL/GenBank/DDBJ databases">
        <authorList>
            <person name="Zhang R."/>
            <person name="Pan Y."/>
            <person name="Wang J."/>
            <person name="Ma R."/>
            <person name="Yu S."/>
        </authorList>
    </citation>
    <scope>NUCLEOTIDE SEQUENCE</scope>
    <source>
        <strain evidence="2">LA-IB0</strain>
        <tissue evidence="2">Leaf</tissue>
    </source>
</reference>
<dbReference type="GO" id="GO:0080044">
    <property type="term" value="F:quercetin 7-O-glucosyltransferase activity"/>
    <property type="evidence" value="ECO:0007669"/>
    <property type="project" value="TreeGrafter"/>
</dbReference>